<accession>A0ABY4JEZ3</accession>
<sequence>MNYLFACILASAVALPAAAQKAPAKPRAKTEPGPAFTLTCTGRTSGSALQKLYCETRDLTLPAPPTGTPLVVDARLNGTVTVRSWAGPTVRVRARVQGRAASEATAKALAASVRISTQNNTLRAARPHEALDGWEVSYEVLVPSQTDLTLRSINGHLAVENVRGTLRCESTAGNLSFSGVGGDVRGKTTAGSLSLTLTGAAWEGPGLDVSTANGSISWQLPAVYAATIMARTVQGRVQAELNTRRKSVLPHNLVATLGKGGAQLRAATVTGNVTVRQAPGTTETLPATEPGK</sequence>
<dbReference type="Proteomes" id="UP000829647">
    <property type="component" value="Chromosome"/>
</dbReference>
<feature type="signal peptide" evidence="1">
    <location>
        <begin position="1"/>
        <end position="19"/>
    </location>
</feature>
<proteinExistence type="predicted"/>
<reference evidence="2 3" key="1">
    <citation type="submission" date="2022-04" db="EMBL/GenBank/DDBJ databases">
        <title>Hymenobacter sp. isolated from the air.</title>
        <authorList>
            <person name="Won M."/>
            <person name="Lee C.-M."/>
            <person name="Woen H.-Y."/>
            <person name="Kwon S.-W."/>
        </authorList>
    </citation>
    <scope>NUCLEOTIDE SEQUENCE [LARGE SCALE GENOMIC DNA]</scope>
    <source>
        <strain evidence="3">5516 S-25</strain>
    </source>
</reference>
<name>A0ABY4JEZ3_9BACT</name>
<protein>
    <submittedName>
        <fullName evidence="2">DUF4097 domain-containing protein</fullName>
    </submittedName>
</protein>
<evidence type="ECO:0000256" key="1">
    <source>
        <dbReference type="SAM" id="SignalP"/>
    </source>
</evidence>
<evidence type="ECO:0000313" key="2">
    <source>
        <dbReference type="EMBL" id="UPL50336.1"/>
    </source>
</evidence>
<dbReference type="RefSeq" id="WP_247976372.1">
    <property type="nucleotide sequence ID" value="NZ_CP095848.1"/>
</dbReference>
<dbReference type="EMBL" id="CP095848">
    <property type="protein sequence ID" value="UPL50336.1"/>
    <property type="molecule type" value="Genomic_DNA"/>
</dbReference>
<gene>
    <name evidence="2" type="ORF">MWH26_05365</name>
</gene>
<feature type="chain" id="PRO_5046014558" evidence="1">
    <location>
        <begin position="20"/>
        <end position="292"/>
    </location>
</feature>
<keyword evidence="3" id="KW-1185">Reference proteome</keyword>
<organism evidence="2 3">
    <name type="scientific">Hymenobacter sublimis</name>
    <dbReference type="NCBI Taxonomy" id="2933777"/>
    <lineage>
        <taxon>Bacteria</taxon>
        <taxon>Pseudomonadati</taxon>
        <taxon>Bacteroidota</taxon>
        <taxon>Cytophagia</taxon>
        <taxon>Cytophagales</taxon>
        <taxon>Hymenobacteraceae</taxon>
        <taxon>Hymenobacter</taxon>
    </lineage>
</organism>
<keyword evidence="1" id="KW-0732">Signal</keyword>
<evidence type="ECO:0000313" key="3">
    <source>
        <dbReference type="Proteomes" id="UP000829647"/>
    </source>
</evidence>